<dbReference type="PANTHER" id="PTHR24273">
    <property type="entry name" value="FI04643P-RELATED"/>
    <property type="match status" value="1"/>
</dbReference>
<dbReference type="GO" id="GO:0004553">
    <property type="term" value="F:hydrolase activity, hydrolyzing O-glycosyl compounds"/>
    <property type="evidence" value="ECO:0007669"/>
    <property type="project" value="UniProtKB-ARBA"/>
</dbReference>
<dbReference type="InterPro" id="IPR008859">
    <property type="entry name" value="Thrombospondin_C"/>
</dbReference>
<evidence type="ECO:0000313" key="7">
    <source>
        <dbReference type="Proteomes" id="UP000460416"/>
    </source>
</evidence>
<dbReference type="EMBL" id="VJVW01000008">
    <property type="protein sequence ID" value="MUP43854.1"/>
    <property type="molecule type" value="Genomic_DNA"/>
</dbReference>
<dbReference type="InterPro" id="IPR013320">
    <property type="entry name" value="ConA-like_dom_sf"/>
</dbReference>
<name>A0A7K1LSQ6_9FLAO</name>
<dbReference type="GO" id="GO:0007155">
    <property type="term" value="P:cell adhesion"/>
    <property type="evidence" value="ECO:0007669"/>
    <property type="project" value="InterPro"/>
</dbReference>
<dbReference type="Gene3D" id="2.60.120.200">
    <property type="match status" value="3"/>
</dbReference>
<accession>A0A7K1LSQ6</accession>
<dbReference type="InterPro" id="IPR011889">
    <property type="entry name" value="Liste_lipo_26"/>
</dbReference>
<dbReference type="Pfam" id="PF03382">
    <property type="entry name" value="DUF285"/>
    <property type="match status" value="2"/>
</dbReference>
<comment type="caution">
    <text evidence="6">The sequence shown here is derived from an EMBL/GenBank/DDBJ whole genome shotgun (WGS) entry which is preliminary data.</text>
</comment>
<dbReference type="Gene3D" id="2.60.40.740">
    <property type="match status" value="1"/>
</dbReference>
<dbReference type="InterPro" id="IPR005046">
    <property type="entry name" value="DUF285"/>
</dbReference>
<dbReference type="Pfam" id="PF13385">
    <property type="entry name" value="Laminin_G_3"/>
    <property type="match status" value="2"/>
</dbReference>
<reference evidence="6 7" key="1">
    <citation type="submission" date="2019-07" db="EMBL/GenBank/DDBJ databases">
        <title>Gramella aestuarii sp. nov., isolated from a tidal flat, and emended description of Gramella echinicola.</title>
        <authorList>
            <person name="Liu L."/>
        </authorList>
    </citation>
    <scope>NUCLEOTIDE SEQUENCE [LARGE SCALE GENOMIC DNA]</scope>
    <source>
        <strain evidence="6 7">BS12</strain>
    </source>
</reference>
<dbReference type="PANTHER" id="PTHR24273:SF32">
    <property type="entry name" value="HYALIN"/>
    <property type="match status" value="1"/>
</dbReference>
<evidence type="ECO:0000256" key="4">
    <source>
        <dbReference type="SAM" id="SignalP"/>
    </source>
</evidence>
<feature type="domain" description="TSP C-terminal" evidence="5">
    <location>
        <begin position="13"/>
        <end position="231"/>
    </location>
</feature>
<feature type="region of interest" description="Disordered" evidence="3">
    <location>
        <begin position="1037"/>
        <end position="1057"/>
    </location>
</feature>
<dbReference type="SMART" id="SM00560">
    <property type="entry name" value="LamGL"/>
    <property type="match status" value="1"/>
</dbReference>
<dbReference type="GO" id="GO:0005576">
    <property type="term" value="C:extracellular region"/>
    <property type="evidence" value="ECO:0007669"/>
    <property type="project" value="InterPro"/>
</dbReference>
<feature type="chain" id="PRO_5029483680" evidence="4">
    <location>
        <begin position="20"/>
        <end position="2322"/>
    </location>
</feature>
<dbReference type="RefSeq" id="WP_156277899.1">
    <property type="nucleotide sequence ID" value="NZ_VJVW01000008.1"/>
</dbReference>
<keyword evidence="1 4" id="KW-0732">Signal</keyword>
<sequence length="2322" mass="250550">MKKITFLLLFLLISILSRAQSPSECVAPMDLNTWEQKGDLNYGNWSISSDGSSLTQSINGAPTFFVTPDDYINTTVEGEFGVQTSNDDDFIGFVLGYQSPDNSTPNNLYDFILFDWKQQNQNYECYASAEMRLRRISGVPSSSTQTGVFWCSSDPITTVLATNNSLGGWQDYTYYSFKAEYTETNIKIWINDILVFNVDGQFSSGKFGFYNYSQAQSVYRNFVVPFKTFIEKTDSSCPNLAEGTAEAIPSTIDLGPYTYHWSNGATTKVVSDLVPGTYTVNVYAENGCQSSNSVTIDSPPDTTPPQAVTKDITVELDEFGNATITPADIDDGSADDCGIETKSLSKSNFTTADLGSNTVTLTVTDYDGNSHSETATVTVVIVDTTSFITTWKTDNPGSSCNSCITIPTTGTGYNYDVDWNDDGIFDETGIAGNVTHDFGTPGIYTIRIRGDFPHIFFNSSLGGKDALKILSVLQWGDISWQSMDRAFWGCKNLVISANDIPDLSNATKMNFALAEIESINAIIGNWDVSNVKEMVGLFYNSSFNHNINNWDVSNVINMTAMFRYATSFNQPLDQWNVGNVETMSQMFDNATAFNQEIGNWDVRKVTSMWRMFLGATNFNQDIGNWDVSNVTNMGNVFENANSFNQDISQWNVGQVTNMYFMFKNAPLFNQNIGKWDVSKVTNMYSMFHSATSFNQDIGNWDVSQVTSMGSMFYQASSFNQDLGNWDISQVTGMPFMFYDVTLSTENYDNLLIGWSSQNLQTNVNFHGGNSQHCAGATARQQMIDDFGWTITDAGPAGDLLTLDQEILPDINESCEVFSIPSPTATDCSGQIITASTTTEFPITTQGETIVTWFFDDGIGNTVEQQQTVIIADLAPPTITCEPIIVETDEGQCEANIVVPSPAVSDNCNLSSTALDFDGLNDYVEIQNFPFLQDFTIEAWVNPVYIPNEGYRSIVSKGAVFDANTNFDFGIRRNFRNGNYFVYLYFQGGATINGIALEIDNTSNTWTHLAGSFDGTTKTLKLYQDGKLLGSNVSTTTPTDGGHNLRIGHPATIDGQDEPYTGKIDEVRIWNYALTDEEVLSTHNKVLAGSEPGLQAYYNFEDGPGSNTLTDQSNNQKNGSLVNMDPSTDWIPSGAEISTISLTNNITNTAEASGIYPVGDTEIIWTAIDANGNESTCTQTITVEDNESPLTHVQDVYLKLDENGQATLTADQVNDNSTDNCGIQTISIDKNSFTCDDISSNGETTYSVKFNGSSDYIQIGNNSNLNVSSEITLQAWAFPTADQNGIIINKEGEYEMARFPDGQLKYALGETNAIWQWVDTGVFLPLNEWSHVTLTYDGAVVNIYKNGSLQSSINRTGPIGDSETFQNDLRIGGRQGFSQYFHGNLTGVSVWNIALDNSMITNNYNQQLEGSEAGLIGYWPMNEGSGGQVIDNSPNNNNGTLMNQATWSQNSPISGNSANQVRLSVTDIHGNTSTTIANVIVEDKLPPTVVTQDIDVYLDANGQASITTADIDNNSTDNCGIASYSLDIDSFDCNDIASNAVVVTLTVTDVNGNSGSATANVTVHDNVAPTVLTQDIDVYLDANGQATITPAEIDNNSSDNCRIQSYALDIDSFDCNDIAPYPVVVTLTVTDVNGNSDAATANVTVYDKVPPTVLTQDIDVYLDANGQATITPAEIDNNSSDNCGIASYSLDIDFFGCNDIASNPVVVTLTVTDVNGNSDFATANVTVHDNVAPTVLTQDIDVYLDSNGQASITPANINNNSSDNCGIQNYALDIDSFDCNDIASNPVVVTLTATDVNGNSDSATANVTVHDNVAPTVLTQDIDVYLDANGQASITPADIDNNSSDNCGIQSYALDIDSFSCTDIGSNPVVVTLTITDVNGNSDTATANITVHDNVAPIVLTQDIDVYLEANGRATIIPGEIDNNSSDNCGIQSYVLDIDSFDCNDIASNPVVVTLTVTDVNGNSDSATANVTVHDNVAPTVLTQDIDVYLDSNGQATITPAEIDNNSSDNCGIADYALDIDAFDCIDIASNPVVVTLTVTDVNGNSDFATANVTVHDNVAPIVLTQDIDAYLDANGQASITPAEIDNNSSDNCGIQSYLLDIDSFDCNDIASNPVVVTLTVTDFNGNSDFATANVTVHDNVAPTVLTQDIDVYLDANGQASITPADIDNNSSDNCGIASYSLDIDSFGCNDIATNPVVVTLSVTDVNGNSDAATANVTVHDNVAPTVLTQDIDVYLDANGQATITPAEIDNNSSDNCGIQSYALDIDSFDCNDIAPYPIVVTLTVTDVNGNSDAATANVTVYDKVPPTVLTQDIDVYLDANGQ</sequence>
<dbReference type="Pfam" id="PF05735">
    <property type="entry name" value="TSP_C"/>
    <property type="match status" value="1"/>
</dbReference>
<dbReference type="SUPFAM" id="SSF49899">
    <property type="entry name" value="Concanavalin A-like lectins/glucanases"/>
    <property type="match status" value="3"/>
</dbReference>
<dbReference type="OrthoDB" id="9805017at2"/>
<keyword evidence="7" id="KW-1185">Reference proteome</keyword>
<evidence type="ECO:0000313" key="6">
    <source>
        <dbReference type="EMBL" id="MUP43854.1"/>
    </source>
</evidence>
<evidence type="ECO:0000256" key="1">
    <source>
        <dbReference type="ARBA" id="ARBA00022729"/>
    </source>
</evidence>
<feature type="non-terminal residue" evidence="6">
    <location>
        <position position="2322"/>
    </location>
</feature>
<proteinExistence type="predicted"/>
<feature type="signal peptide" evidence="4">
    <location>
        <begin position="1"/>
        <end position="19"/>
    </location>
</feature>
<dbReference type="GO" id="GO:0005975">
    <property type="term" value="P:carbohydrate metabolic process"/>
    <property type="evidence" value="ECO:0007669"/>
    <property type="project" value="UniProtKB-ARBA"/>
</dbReference>
<keyword evidence="2" id="KW-1015">Disulfide bond</keyword>
<dbReference type="NCBIfam" id="TIGR02167">
    <property type="entry name" value="Liste_lipo_26"/>
    <property type="match status" value="4"/>
</dbReference>
<evidence type="ECO:0000256" key="3">
    <source>
        <dbReference type="SAM" id="MobiDB-lite"/>
    </source>
</evidence>
<dbReference type="Proteomes" id="UP000460416">
    <property type="component" value="Unassembled WGS sequence"/>
</dbReference>
<evidence type="ECO:0000256" key="2">
    <source>
        <dbReference type="ARBA" id="ARBA00023157"/>
    </source>
</evidence>
<gene>
    <name evidence="6" type="ORF">FLP08_14835</name>
</gene>
<evidence type="ECO:0000259" key="5">
    <source>
        <dbReference type="PROSITE" id="PS51236"/>
    </source>
</evidence>
<dbReference type="PROSITE" id="PS51236">
    <property type="entry name" value="TSP_CTER"/>
    <property type="match status" value="1"/>
</dbReference>
<organism evidence="6 7">
    <name type="scientific">Christiangramia aestuarii</name>
    <dbReference type="NCBI Taxonomy" id="1028746"/>
    <lineage>
        <taxon>Bacteria</taxon>
        <taxon>Pseudomonadati</taxon>
        <taxon>Bacteroidota</taxon>
        <taxon>Flavobacteriia</taxon>
        <taxon>Flavobacteriales</taxon>
        <taxon>Flavobacteriaceae</taxon>
        <taxon>Christiangramia</taxon>
    </lineage>
</organism>
<protein>
    <submittedName>
        <fullName evidence="6">BspA family leucine-rich repeat surface protein</fullName>
    </submittedName>
</protein>
<dbReference type="InterPro" id="IPR006558">
    <property type="entry name" value="LamG-like"/>
</dbReference>
<dbReference type="GO" id="GO:0005509">
    <property type="term" value="F:calcium ion binding"/>
    <property type="evidence" value="ECO:0007669"/>
    <property type="project" value="InterPro"/>
</dbReference>